<reference evidence="3" key="2">
    <citation type="submission" date="2021-04" db="EMBL/GenBank/DDBJ databases">
        <authorList>
            <person name="Gilroy R."/>
        </authorList>
    </citation>
    <scope>NUCLEOTIDE SEQUENCE</scope>
    <source>
        <strain evidence="3">CHK180-15479</strain>
    </source>
</reference>
<evidence type="ECO:0000313" key="4">
    <source>
        <dbReference type="Proteomes" id="UP000823910"/>
    </source>
</evidence>
<dbReference type="SMART" id="SM00244">
    <property type="entry name" value="PHB"/>
    <property type="match status" value="1"/>
</dbReference>
<dbReference type="Proteomes" id="UP000823910">
    <property type="component" value="Unassembled WGS sequence"/>
</dbReference>
<dbReference type="CDD" id="cd13438">
    <property type="entry name" value="SPFH_eoslipins_u2"/>
    <property type="match status" value="1"/>
</dbReference>
<dbReference type="InterPro" id="IPR036013">
    <property type="entry name" value="Band_7/SPFH_dom_sf"/>
</dbReference>
<organism evidence="3 4">
    <name type="scientific">Candidatus Enterocloster excrementipullorum</name>
    <dbReference type="NCBI Taxonomy" id="2838559"/>
    <lineage>
        <taxon>Bacteria</taxon>
        <taxon>Bacillati</taxon>
        <taxon>Bacillota</taxon>
        <taxon>Clostridia</taxon>
        <taxon>Lachnospirales</taxon>
        <taxon>Lachnospiraceae</taxon>
        <taxon>Enterocloster</taxon>
    </lineage>
</organism>
<evidence type="ECO:0000259" key="2">
    <source>
        <dbReference type="SMART" id="SM00244"/>
    </source>
</evidence>
<dbReference type="EMBL" id="DWWT01000003">
    <property type="protein sequence ID" value="HJC04797.1"/>
    <property type="molecule type" value="Genomic_DNA"/>
</dbReference>
<evidence type="ECO:0000256" key="1">
    <source>
        <dbReference type="ARBA" id="ARBA00008164"/>
    </source>
</evidence>
<accession>A0A9D2MXU6</accession>
<proteinExistence type="inferred from homology"/>
<sequence>MFKKYTIKEQECGYLMKNGKFVKLITAGRYTYAKFLGYEVLKVPMSGEVNTCGIPEDVLMKDADFASRVVKAVLPDTSIAIRFVNNAFKEVLTKPETLFWNVFEKNEFQIIDITASSMEETLPRMYRELMPAKFYKKIVIKDGEIGLLYFDNRMERRLSSGTYFFWNYGKEVSCKIFDMKLKQLEISGQEILTADKVNVRLNVVCTYRITNPERLVELVEGVASQLYTCVQLILREYVGKYRLDELLSQKEAVAAMVREKLKEKEAFYCVKFESTGIKDIILPGEIRDIMNTVLVAEKKAQANVIMRREEVASTRSLLNTARLMEENATLFKLKELEYLEKICDKVGTISLNGGKGVLEQLAELTGMEISK</sequence>
<dbReference type="GO" id="GO:0005886">
    <property type="term" value="C:plasma membrane"/>
    <property type="evidence" value="ECO:0007669"/>
    <property type="project" value="InterPro"/>
</dbReference>
<dbReference type="Pfam" id="PF01145">
    <property type="entry name" value="Band_7"/>
    <property type="match status" value="1"/>
</dbReference>
<gene>
    <name evidence="3" type="ORF">H9704_01330</name>
</gene>
<reference evidence="3" key="1">
    <citation type="journal article" date="2021" name="PeerJ">
        <title>Extensive microbial diversity within the chicken gut microbiome revealed by metagenomics and culture.</title>
        <authorList>
            <person name="Gilroy R."/>
            <person name="Ravi A."/>
            <person name="Getino M."/>
            <person name="Pursley I."/>
            <person name="Horton D.L."/>
            <person name="Alikhan N.F."/>
            <person name="Baker D."/>
            <person name="Gharbi K."/>
            <person name="Hall N."/>
            <person name="Watson M."/>
            <person name="Adriaenssens E.M."/>
            <person name="Foster-Nyarko E."/>
            <person name="Jarju S."/>
            <person name="Secka A."/>
            <person name="Antonio M."/>
            <person name="Oren A."/>
            <person name="Chaudhuri R.R."/>
            <person name="La Ragione R."/>
            <person name="Hildebrand F."/>
            <person name="Pallen M.J."/>
        </authorList>
    </citation>
    <scope>NUCLEOTIDE SEQUENCE</scope>
    <source>
        <strain evidence="3">CHK180-15479</strain>
    </source>
</reference>
<name>A0A9D2MXU6_9FIRM</name>
<dbReference type="SUPFAM" id="SSF117892">
    <property type="entry name" value="Band 7/SPFH domain"/>
    <property type="match status" value="1"/>
</dbReference>
<comment type="similarity">
    <text evidence="1">Belongs to the band 7/mec-2 family.</text>
</comment>
<dbReference type="PANTHER" id="PTHR10264:SF83">
    <property type="entry name" value="BLL5629 PROTEIN"/>
    <property type="match status" value="1"/>
</dbReference>
<dbReference type="PANTHER" id="PTHR10264">
    <property type="entry name" value="BAND 7 PROTEIN-RELATED"/>
    <property type="match status" value="1"/>
</dbReference>
<comment type="caution">
    <text evidence="3">The sequence shown here is derived from an EMBL/GenBank/DDBJ whole genome shotgun (WGS) entry which is preliminary data.</text>
</comment>
<dbReference type="InterPro" id="IPR043202">
    <property type="entry name" value="Band-7_stomatin-like"/>
</dbReference>
<dbReference type="AlphaFoldDB" id="A0A9D2MXU6"/>
<dbReference type="InterPro" id="IPR001972">
    <property type="entry name" value="Stomatin_HflK_fam"/>
</dbReference>
<dbReference type="PRINTS" id="PR00721">
    <property type="entry name" value="STOMATIN"/>
</dbReference>
<feature type="domain" description="Band 7" evidence="2">
    <location>
        <begin position="139"/>
        <end position="294"/>
    </location>
</feature>
<dbReference type="Gene3D" id="3.30.479.30">
    <property type="entry name" value="Band 7 domain"/>
    <property type="match status" value="1"/>
</dbReference>
<protein>
    <submittedName>
        <fullName evidence="3">Slipin family protein</fullName>
    </submittedName>
</protein>
<evidence type="ECO:0000313" key="3">
    <source>
        <dbReference type="EMBL" id="HJC04797.1"/>
    </source>
</evidence>
<dbReference type="InterPro" id="IPR001107">
    <property type="entry name" value="Band_7"/>
</dbReference>